<dbReference type="InterPro" id="IPR033121">
    <property type="entry name" value="PEPTIDASE_A1"/>
</dbReference>
<dbReference type="SUPFAM" id="SSF50630">
    <property type="entry name" value="Acid proteases"/>
    <property type="match status" value="1"/>
</dbReference>
<evidence type="ECO:0000313" key="3">
    <source>
        <dbReference type="WBParaSite" id="jg18189"/>
    </source>
</evidence>
<dbReference type="Proteomes" id="UP000887574">
    <property type="component" value="Unplaced"/>
</dbReference>
<dbReference type="AlphaFoldDB" id="A0A915DD67"/>
<dbReference type="PROSITE" id="PS51767">
    <property type="entry name" value="PEPTIDASE_A1"/>
    <property type="match status" value="1"/>
</dbReference>
<dbReference type="Pfam" id="PF00026">
    <property type="entry name" value="Asp"/>
    <property type="match status" value="1"/>
</dbReference>
<evidence type="ECO:0000313" key="2">
    <source>
        <dbReference type="Proteomes" id="UP000887574"/>
    </source>
</evidence>
<reference evidence="3" key="1">
    <citation type="submission" date="2022-11" db="UniProtKB">
        <authorList>
            <consortium name="WormBaseParasite"/>
        </authorList>
    </citation>
    <scope>IDENTIFICATION</scope>
</reference>
<evidence type="ECO:0000259" key="1">
    <source>
        <dbReference type="PROSITE" id="PS51767"/>
    </source>
</evidence>
<proteinExistence type="predicted"/>
<name>A0A915DD67_9BILA</name>
<dbReference type="InterPro" id="IPR021109">
    <property type="entry name" value="Peptidase_aspartic_dom_sf"/>
</dbReference>
<keyword evidence="2" id="KW-1185">Reference proteome</keyword>
<protein>
    <submittedName>
        <fullName evidence="3">Peptidase A1 domain-containing protein</fullName>
    </submittedName>
</protein>
<dbReference type="WBParaSite" id="jg18189">
    <property type="protein sequence ID" value="jg18189"/>
    <property type="gene ID" value="jg18189"/>
</dbReference>
<sequence>MKPCSCALFKEWPRQWDNRLKETDRKALLYIENCSAHTPNVALPFSYEVSCDPAFEQFLINATGAVFNSLTSSYNVNCDAVNGSPVTLNIGEEGNAKVVLTGADYIKYNKYYDVCYLAVVSKPSYAGSLYLGNNFFKNHCFTFNVNDKTIAFSKSKTPTT</sequence>
<dbReference type="Gene3D" id="2.40.70.10">
    <property type="entry name" value="Acid Proteases"/>
    <property type="match status" value="1"/>
</dbReference>
<feature type="domain" description="Peptidase A1" evidence="1">
    <location>
        <begin position="1"/>
        <end position="153"/>
    </location>
</feature>
<accession>A0A915DD67</accession>
<organism evidence="2 3">
    <name type="scientific">Ditylenchus dipsaci</name>
    <dbReference type="NCBI Taxonomy" id="166011"/>
    <lineage>
        <taxon>Eukaryota</taxon>
        <taxon>Metazoa</taxon>
        <taxon>Ecdysozoa</taxon>
        <taxon>Nematoda</taxon>
        <taxon>Chromadorea</taxon>
        <taxon>Rhabditida</taxon>
        <taxon>Tylenchina</taxon>
        <taxon>Tylenchomorpha</taxon>
        <taxon>Sphaerularioidea</taxon>
        <taxon>Anguinidae</taxon>
        <taxon>Anguininae</taxon>
        <taxon>Ditylenchus</taxon>
    </lineage>
</organism>